<dbReference type="SMART" id="SM00730">
    <property type="entry name" value="PSN"/>
    <property type="match status" value="1"/>
</dbReference>
<dbReference type="PROSITE" id="PS51257">
    <property type="entry name" value="PROKAR_LIPOPROTEIN"/>
    <property type="match status" value="1"/>
</dbReference>
<dbReference type="Pfam" id="PF04258">
    <property type="entry name" value="Peptidase_A22B"/>
    <property type="match status" value="1"/>
</dbReference>
<proteinExistence type="inferred from homology"/>
<dbReference type="GO" id="GO:0098553">
    <property type="term" value="C:lumenal side of endoplasmic reticulum membrane"/>
    <property type="evidence" value="ECO:0007669"/>
    <property type="project" value="TreeGrafter"/>
</dbReference>
<dbReference type="OrthoDB" id="1696097at2759"/>
<keyword evidence="11" id="KW-1185">Reference proteome</keyword>
<dbReference type="EMBL" id="DF973561">
    <property type="protein sequence ID" value="GAU34610.1"/>
    <property type="molecule type" value="Genomic_DNA"/>
</dbReference>
<feature type="transmembrane region" description="Helical" evidence="9">
    <location>
        <begin position="158"/>
        <end position="177"/>
    </location>
</feature>
<organism evidence="10 11">
    <name type="scientific">Trifolium subterraneum</name>
    <name type="common">Subterranean clover</name>
    <dbReference type="NCBI Taxonomy" id="3900"/>
    <lineage>
        <taxon>Eukaryota</taxon>
        <taxon>Viridiplantae</taxon>
        <taxon>Streptophyta</taxon>
        <taxon>Embryophyta</taxon>
        <taxon>Tracheophyta</taxon>
        <taxon>Spermatophyta</taxon>
        <taxon>Magnoliopsida</taxon>
        <taxon>eudicotyledons</taxon>
        <taxon>Gunneridae</taxon>
        <taxon>Pentapetalae</taxon>
        <taxon>rosids</taxon>
        <taxon>fabids</taxon>
        <taxon>Fabales</taxon>
        <taxon>Fabaceae</taxon>
        <taxon>Papilionoideae</taxon>
        <taxon>50 kb inversion clade</taxon>
        <taxon>NPAAA clade</taxon>
        <taxon>Hologalegina</taxon>
        <taxon>IRL clade</taxon>
        <taxon>Trifolieae</taxon>
        <taxon>Trifolium</taxon>
    </lineage>
</organism>
<dbReference type="InterPro" id="IPR007369">
    <property type="entry name" value="Peptidase_A22B_SPP"/>
</dbReference>
<feature type="transmembrane region" description="Helical" evidence="9">
    <location>
        <begin position="114"/>
        <end position="138"/>
    </location>
</feature>
<evidence type="ECO:0000256" key="8">
    <source>
        <dbReference type="ARBA" id="ARBA00023136"/>
    </source>
</evidence>
<keyword evidence="7 9" id="KW-1133">Transmembrane helix</keyword>
<reference evidence="11" key="1">
    <citation type="journal article" date="2017" name="Front. Plant Sci.">
        <title>Climate Clever Clovers: New Paradigm to Reduce the Environmental Footprint of Ruminants by Breeding Low Methanogenic Forages Utilizing Haplotype Variation.</title>
        <authorList>
            <person name="Kaur P."/>
            <person name="Appels R."/>
            <person name="Bayer P.E."/>
            <person name="Keeble-Gagnere G."/>
            <person name="Wang J."/>
            <person name="Hirakawa H."/>
            <person name="Shirasawa K."/>
            <person name="Vercoe P."/>
            <person name="Stefanova K."/>
            <person name="Durmic Z."/>
            <person name="Nichols P."/>
            <person name="Revell C."/>
            <person name="Isobe S.N."/>
            <person name="Edwards D."/>
            <person name="Erskine W."/>
        </authorList>
    </citation>
    <scope>NUCLEOTIDE SEQUENCE [LARGE SCALE GENOMIC DNA]</scope>
    <source>
        <strain evidence="11">cv. Daliak</strain>
    </source>
</reference>
<evidence type="ECO:0000256" key="5">
    <source>
        <dbReference type="ARBA" id="ARBA00022801"/>
    </source>
</evidence>
<evidence type="ECO:0000313" key="10">
    <source>
        <dbReference type="EMBL" id="GAU34610.1"/>
    </source>
</evidence>
<name>A0A2Z6NDY5_TRISU</name>
<protein>
    <submittedName>
        <fullName evidence="10">Uncharacterized protein</fullName>
    </submittedName>
</protein>
<keyword evidence="8 9" id="KW-0472">Membrane</keyword>
<sequence length="221" mass="24629">MEKGLTLAPLVVKINPIVNLIFTACITVFVGCYRSVKPTLPSETMSKEYAMRIPFVAILEIQFTKSQVIVGIPETLFCGWFALQKHWLANNILGLALSIRGIERLSLGSFKTGAILLVGFFFYDIFWVFFTPVMRSVGISLDVPIKLMFPTSNSARPFWMLGLGDIVTPGYFVALALRFDISRGKRPQYFKSAFLGYIVGLAVTIVVANWFQAGQVTAPDR</sequence>
<dbReference type="GO" id="GO:0006465">
    <property type="term" value="P:signal peptide processing"/>
    <property type="evidence" value="ECO:0007669"/>
    <property type="project" value="TreeGrafter"/>
</dbReference>
<dbReference type="GO" id="GO:0042500">
    <property type="term" value="F:aspartic endopeptidase activity, intramembrane cleaving"/>
    <property type="evidence" value="ECO:0007669"/>
    <property type="project" value="InterPro"/>
</dbReference>
<comment type="similarity">
    <text evidence="2">Belongs to the peptidase A22B family.</text>
</comment>
<keyword evidence="6" id="KW-0256">Endoplasmic reticulum</keyword>
<evidence type="ECO:0000256" key="1">
    <source>
        <dbReference type="ARBA" id="ARBA00004477"/>
    </source>
</evidence>
<evidence type="ECO:0000256" key="3">
    <source>
        <dbReference type="ARBA" id="ARBA00022670"/>
    </source>
</evidence>
<evidence type="ECO:0000313" key="11">
    <source>
        <dbReference type="Proteomes" id="UP000242715"/>
    </source>
</evidence>
<comment type="subcellular location">
    <subcellularLocation>
        <location evidence="1">Endoplasmic reticulum membrane</location>
        <topology evidence="1">Multi-pass membrane protein</topology>
    </subcellularLocation>
</comment>
<dbReference type="InterPro" id="IPR006639">
    <property type="entry name" value="Preselin/SPP"/>
</dbReference>
<evidence type="ECO:0000256" key="2">
    <source>
        <dbReference type="ARBA" id="ARBA00006859"/>
    </source>
</evidence>
<accession>A0A2Z6NDY5</accession>
<dbReference type="PANTHER" id="PTHR12174">
    <property type="entry name" value="SIGNAL PEPTIDE PEPTIDASE"/>
    <property type="match status" value="1"/>
</dbReference>
<gene>
    <name evidence="10" type="ORF">TSUD_15250</name>
</gene>
<keyword evidence="5" id="KW-0378">Hydrolase</keyword>
<keyword evidence="3" id="KW-0645">Protease</keyword>
<dbReference type="PANTHER" id="PTHR12174:SF23">
    <property type="entry name" value="MINOR HISTOCOMPATIBILITY ANTIGEN H13"/>
    <property type="match status" value="1"/>
</dbReference>
<feature type="transmembrane region" description="Helical" evidence="9">
    <location>
        <begin position="17"/>
        <end position="36"/>
    </location>
</feature>
<evidence type="ECO:0000256" key="6">
    <source>
        <dbReference type="ARBA" id="ARBA00022824"/>
    </source>
</evidence>
<dbReference type="AlphaFoldDB" id="A0A2Z6NDY5"/>
<dbReference type="GO" id="GO:0033619">
    <property type="term" value="P:membrane protein proteolysis"/>
    <property type="evidence" value="ECO:0007669"/>
    <property type="project" value="TreeGrafter"/>
</dbReference>
<dbReference type="GO" id="GO:0098554">
    <property type="term" value="C:cytoplasmic side of endoplasmic reticulum membrane"/>
    <property type="evidence" value="ECO:0007669"/>
    <property type="project" value="TreeGrafter"/>
</dbReference>
<evidence type="ECO:0000256" key="4">
    <source>
        <dbReference type="ARBA" id="ARBA00022692"/>
    </source>
</evidence>
<evidence type="ECO:0000256" key="7">
    <source>
        <dbReference type="ARBA" id="ARBA00022989"/>
    </source>
</evidence>
<feature type="transmembrane region" description="Helical" evidence="9">
    <location>
        <begin position="189"/>
        <end position="211"/>
    </location>
</feature>
<keyword evidence="4 9" id="KW-0812">Transmembrane</keyword>
<dbReference type="Proteomes" id="UP000242715">
    <property type="component" value="Unassembled WGS sequence"/>
</dbReference>
<evidence type="ECO:0000256" key="9">
    <source>
        <dbReference type="SAM" id="Phobius"/>
    </source>
</evidence>